<keyword evidence="2" id="KW-0233">DNA recombination</keyword>
<keyword evidence="1" id="KW-0238">DNA-binding</keyword>
<proteinExistence type="predicted"/>
<evidence type="ECO:0000256" key="2">
    <source>
        <dbReference type="ARBA" id="ARBA00023172"/>
    </source>
</evidence>
<feature type="region of interest" description="Disordered" evidence="3">
    <location>
        <begin position="70"/>
        <end position="90"/>
    </location>
</feature>
<dbReference type="Gene3D" id="1.10.1660.20">
    <property type="match status" value="1"/>
</dbReference>
<dbReference type="InterPro" id="IPR012884">
    <property type="entry name" value="Excisionase-like"/>
</dbReference>
<evidence type="ECO:0000259" key="4">
    <source>
        <dbReference type="Pfam" id="PF07825"/>
    </source>
</evidence>
<dbReference type="Pfam" id="PF07825">
    <property type="entry name" value="Exc"/>
    <property type="match status" value="1"/>
</dbReference>
<dbReference type="Proteomes" id="UP001320460">
    <property type="component" value="Chromosome"/>
</dbReference>
<dbReference type="InterPro" id="IPR009061">
    <property type="entry name" value="DNA-bd_dom_put_sf"/>
</dbReference>
<evidence type="ECO:0000313" key="5">
    <source>
        <dbReference type="EMBL" id="BDD51864.1"/>
    </source>
</evidence>
<evidence type="ECO:0000313" key="6">
    <source>
        <dbReference type="Proteomes" id="UP001320460"/>
    </source>
</evidence>
<organism evidence="5 6">
    <name type="scientific">Phytobacter diazotrophicus</name>
    <dbReference type="NCBI Taxonomy" id="395631"/>
    <lineage>
        <taxon>Bacteria</taxon>
        <taxon>Pseudomonadati</taxon>
        <taxon>Pseudomonadota</taxon>
        <taxon>Gammaproteobacteria</taxon>
        <taxon>Enterobacterales</taxon>
        <taxon>Enterobacteriaceae</taxon>
        <taxon>Phytobacter</taxon>
    </lineage>
</organism>
<feature type="domain" description="Excisionase-like" evidence="4">
    <location>
        <begin position="6"/>
        <end position="66"/>
    </location>
</feature>
<evidence type="ECO:0000256" key="3">
    <source>
        <dbReference type="SAM" id="MobiDB-lite"/>
    </source>
</evidence>
<protein>
    <submittedName>
        <fullName evidence="5">Excisionase</fullName>
    </submittedName>
</protein>
<dbReference type="InterPro" id="IPR038137">
    <property type="entry name" value="Excisionase-like_sf"/>
</dbReference>
<evidence type="ECO:0000256" key="1">
    <source>
        <dbReference type="ARBA" id="ARBA00023125"/>
    </source>
</evidence>
<keyword evidence="6" id="KW-1185">Reference proteome</keyword>
<sequence length="90" mass="10301">MSKLMPLEEWAKETYVKPPTLNTLRRWARMGNIYPAPEKHGTSYQVCPNAIYIRPNKLCSVAPVNGMDTRHPRKGSLLEKLQHDKKAGKL</sequence>
<feature type="compositionally biased region" description="Basic and acidic residues" evidence="3">
    <location>
        <begin position="76"/>
        <end position="90"/>
    </location>
</feature>
<dbReference type="RefSeq" id="WP_107222989.1">
    <property type="nucleotide sequence ID" value="NZ_JAQNGJ010000010.1"/>
</dbReference>
<gene>
    <name evidence="5" type="primary">xis_2</name>
    <name evidence="5" type="ORF">PDTA9734_33510</name>
</gene>
<accession>A0ABN6LRR9</accession>
<reference evidence="5 6" key="1">
    <citation type="submission" date="2021-12" db="EMBL/GenBank/DDBJ databases">
        <title>Complete genome sequence of Phytobacter diazotrophicus TA9734.</title>
        <authorList>
            <person name="Kubota H."/>
            <person name="Nakayama Y."/>
            <person name="Ariyoshi T."/>
        </authorList>
    </citation>
    <scope>NUCLEOTIDE SEQUENCE [LARGE SCALE GENOMIC DNA]</scope>
    <source>
        <strain evidence="5 6">TA9734</strain>
    </source>
</reference>
<name>A0ABN6LRR9_9ENTR</name>
<dbReference type="EMBL" id="AP025334">
    <property type="protein sequence ID" value="BDD51864.1"/>
    <property type="molecule type" value="Genomic_DNA"/>
</dbReference>
<dbReference type="SUPFAM" id="SSF46955">
    <property type="entry name" value="Putative DNA-binding domain"/>
    <property type="match status" value="1"/>
</dbReference>